<sequence>MGYSLEDRLVIGVASSALFDLSESDAVFRNRGEEAYRSYQEQRLDEHLQPGVAFSFVRRLLSLNDLAQPDDPLVEVIVLSKNDPDTGLRVMRSIEHHGLDITRAIFQQGRSPYEYISVLNIALFLSADDGDVAKAAEMGLPAGRVLTASLADTEDDDLRIAFDFDGVLADDSSEKIAQADLTAFREHEVQNVRTAHNAGPLKDLLAGINRIQQREVERKEADDDYQIRVRVSIVTARNAPAHERAILSLKQWGVRVNDAFFLGGIDKGPVLEVLKPHIFFDDQLKNLQSSSSRVPSVHIPFGIANLPARVDDARREVDASGEDFEGGGSC</sequence>
<dbReference type="PANTHER" id="PTHR31367:SF5">
    <property type="entry name" value="CYTOSOLIC 5'-NUCLEOTIDASE 1A"/>
    <property type="match status" value="1"/>
</dbReference>
<dbReference type="PANTHER" id="PTHR31367">
    <property type="entry name" value="CYTOSOLIC 5'-NUCLEOTIDASE 1 FAMILY MEMBER"/>
    <property type="match status" value="1"/>
</dbReference>
<dbReference type="Pfam" id="PF06189">
    <property type="entry name" value="5-nucleotidase"/>
    <property type="match status" value="1"/>
</dbReference>
<dbReference type="Proteomes" id="UP000186040">
    <property type="component" value="Unassembled WGS sequence"/>
</dbReference>
<protein>
    <submittedName>
        <fullName evidence="1">5'-nucleotidase</fullName>
    </submittedName>
</protein>
<evidence type="ECO:0000313" key="2">
    <source>
        <dbReference type="Proteomes" id="UP000186040"/>
    </source>
</evidence>
<accession>A0A1Q9LKY1</accession>
<dbReference type="AlphaFoldDB" id="A0A1Q9LKY1"/>
<dbReference type="GO" id="GO:0000287">
    <property type="term" value="F:magnesium ion binding"/>
    <property type="evidence" value="ECO:0007669"/>
    <property type="project" value="InterPro"/>
</dbReference>
<dbReference type="GO" id="GO:0008253">
    <property type="term" value="F:5'-nucleotidase activity"/>
    <property type="evidence" value="ECO:0007669"/>
    <property type="project" value="InterPro"/>
</dbReference>
<dbReference type="InterPro" id="IPR010394">
    <property type="entry name" value="5-nucleotidase"/>
</dbReference>
<organism evidence="1 2">
    <name type="scientific">Actinokineospora bangkokensis</name>
    <dbReference type="NCBI Taxonomy" id="1193682"/>
    <lineage>
        <taxon>Bacteria</taxon>
        <taxon>Bacillati</taxon>
        <taxon>Actinomycetota</taxon>
        <taxon>Actinomycetes</taxon>
        <taxon>Pseudonocardiales</taxon>
        <taxon>Pseudonocardiaceae</taxon>
        <taxon>Actinokineospora</taxon>
    </lineage>
</organism>
<dbReference type="STRING" id="1193682.BJP25_21610"/>
<dbReference type="GO" id="GO:0000166">
    <property type="term" value="F:nucleotide binding"/>
    <property type="evidence" value="ECO:0007669"/>
    <property type="project" value="InterPro"/>
</dbReference>
<gene>
    <name evidence="1" type="ORF">BJP25_21610</name>
</gene>
<proteinExistence type="predicted"/>
<dbReference type="GO" id="GO:0009117">
    <property type="term" value="P:nucleotide metabolic process"/>
    <property type="evidence" value="ECO:0007669"/>
    <property type="project" value="InterPro"/>
</dbReference>
<name>A0A1Q9LKY1_9PSEU</name>
<reference evidence="1 2" key="1">
    <citation type="submission" date="2016-10" db="EMBL/GenBank/DDBJ databases">
        <title>The Draft Genome Sequence of Actinokineospora bangkokensis 44EHWT reveals the biosynthetic pathway of antifungal compounds Thailandins with unusual extender unit butylmalonyl-CoA.</title>
        <authorList>
            <person name="Greule A."/>
            <person name="Intra B."/>
            <person name="Flemming S."/>
            <person name="Rommel M.G."/>
            <person name="Panbangred W."/>
            <person name="Bechthold A."/>
        </authorList>
    </citation>
    <scope>NUCLEOTIDE SEQUENCE [LARGE SCALE GENOMIC DNA]</scope>
    <source>
        <strain evidence="1 2">44EHW</strain>
    </source>
</reference>
<evidence type="ECO:0000313" key="1">
    <source>
        <dbReference type="EMBL" id="OLR92639.1"/>
    </source>
</evidence>
<dbReference type="GO" id="GO:0005737">
    <property type="term" value="C:cytoplasm"/>
    <property type="evidence" value="ECO:0007669"/>
    <property type="project" value="InterPro"/>
</dbReference>
<dbReference type="RefSeq" id="WP_075975781.1">
    <property type="nucleotide sequence ID" value="NZ_MKQR01000016.1"/>
</dbReference>
<dbReference type="OrthoDB" id="9778569at2"/>
<comment type="caution">
    <text evidence="1">The sequence shown here is derived from an EMBL/GenBank/DDBJ whole genome shotgun (WGS) entry which is preliminary data.</text>
</comment>
<keyword evidence="2" id="KW-1185">Reference proteome</keyword>
<dbReference type="EMBL" id="MKQR01000016">
    <property type="protein sequence ID" value="OLR92639.1"/>
    <property type="molecule type" value="Genomic_DNA"/>
</dbReference>